<dbReference type="CDD" id="cd00055">
    <property type="entry name" value="EGF_Lam"/>
    <property type="match status" value="3"/>
</dbReference>
<dbReference type="InterPro" id="IPR051170">
    <property type="entry name" value="Neural/epithelial_adhesion"/>
</dbReference>
<dbReference type="GO" id="GO:0043005">
    <property type="term" value="C:neuron projection"/>
    <property type="evidence" value="ECO:0007669"/>
    <property type="project" value="TreeGrafter"/>
</dbReference>
<dbReference type="STRING" id="8022.A0A060X1E0"/>
<feature type="compositionally biased region" description="Low complexity" evidence="18">
    <location>
        <begin position="351"/>
        <end position="363"/>
    </location>
</feature>
<dbReference type="FunFam" id="2.60.40.10:FF:000005">
    <property type="entry name" value="Neuronal cell adhesion molecule"/>
    <property type="match status" value="1"/>
</dbReference>
<name>A0A060X1E0_ONCMY</name>
<evidence type="ECO:0000256" key="17">
    <source>
        <dbReference type="SAM" id="Coils"/>
    </source>
</evidence>
<comment type="caution">
    <text evidence="15">Lacks conserved residue(s) required for the propagation of feature annotation.</text>
</comment>
<dbReference type="SMART" id="SM00409">
    <property type="entry name" value="IG"/>
    <property type="match status" value="10"/>
</dbReference>
<dbReference type="PROSITE" id="PS01186">
    <property type="entry name" value="EGF_2"/>
    <property type="match status" value="3"/>
</dbReference>
<dbReference type="Gene3D" id="2.60.40.10">
    <property type="entry name" value="Immunoglobulins"/>
    <property type="match status" value="10"/>
</dbReference>
<feature type="compositionally biased region" description="Low complexity" evidence="18">
    <location>
        <begin position="233"/>
        <end position="261"/>
    </location>
</feature>
<dbReference type="FunFam" id="2.60.40.10:FF:000602">
    <property type="entry name" value="Basement membrane-specific heparan sulfate proteoglycan core protein"/>
    <property type="match status" value="1"/>
</dbReference>
<evidence type="ECO:0000256" key="14">
    <source>
        <dbReference type="ARBA" id="ARBA00023319"/>
    </source>
</evidence>
<dbReference type="FunFam" id="2.60.40.10:FF:000644">
    <property type="entry name" value="Basement membrane-specific heparan sulfate proteoglycan core protein"/>
    <property type="match status" value="1"/>
</dbReference>
<dbReference type="SMART" id="SM00181">
    <property type="entry name" value="EGF"/>
    <property type="match status" value="6"/>
</dbReference>
<feature type="domain" description="Laminin IV type A" evidence="23">
    <location>
        <begin position="468"/>
        <end position="720"/>
    </location>
</feature>
<dbReference type="GO" id="GO:0005604">
    <property type="term" value="C:basement membrane"/>
    <property type="evidence" value="ECO:0007669"/>
    <property type="project" value="UniProtKB-SubCell"/>
</dbReference>
<keyword evidence="12" id="KW-0325">Glycoprotein</keyword>
<feature type="domain" description="Laminin G" evidence="19">
    <location>
        <begin position="2042"/>
        <end position="2222"/>
    </location>
</feature>
<keyword evidence="6 15" id="KW-0245">EGF-like domain</keyword>
<dbReference type="FunFam" id="2.10.25.10:FF:000106">
    <property type="entry name" value="Heparan sulfate proteoglycan 2"/>
    <property type="match status" value="1"/>
</dbReference>
<feature type="compositionally biased region" description="Basic residues" evidence="18">
    <location>
        <begin position="198"/>
        <end position="207"/>
    </location>
</feature>
<feature type="domain" description="EGF-like" evidence="20">
    <location>
        <begin position="1998"/>
        <end position="2036"/>
    </location>
</feature>
<feature type="domain" description="Ig-like" evidence="22">
    <location>
        <begin position="1697"/>
        <end position="1779"/>
    </location>
</feature>
<feature type="domain" description="Laminin EGF-like" evidence="21">
    <location>
        <begin position="804"/>
        <end position="860"/>
    </location>
</feature>
<dbReference type="InterPro" id="IPR003599">
    <property type="entry name" value="Ig_sub"/>
</dbReference>
<dbReference type="FunFam" id="2.10.25.10:FF:000185">
    <property type="entry name" value="basement membrane-specific heparan sulfate proteoglycan core protein-like"/>
    <property type="match status" value="1"/>
</dbReference>
<dbReference type="PROSITE" id="PS51115">
    <property type="entry name" value="LAMININ_IVA"/>
    <property type="match status" value="1"/>
</dbReference>
<feature type="disulfide bond" evidence="16">
    <location>
        <begin position="844"/>
        <end position="858"/>
    </location>
</feature>
<evidence type="ECO:0000256" key="9">
    <source>
        <dbReference type="ARBA" id="ARBA00022869"/>
    </source>
</evidence>
<feature type="compositionally biased region" description="Polar residues" evidence="18">
    <location>
        <begin position="209"/>
        <end position="232"/>
    </location>
</feature>
<dbReference type="PROSITE" id="PS50025">
    <property type="entry name" value="LAM_G_DOMAIN"/>
    <property type="match status" value="2"/>
</dbReference>
<reference evidence="24" key="2">
    <citation type="submission" date="2014-03" db="EMBL/GenBank/DDBJ databases">
        <authorList>
            <person name="Genoscope - CEA"/>
        </authorList>
    </citation>
    <scope>NUCLEOTIDE SEQUENCE</scope>
</reference>
<feature type="compositionally biased region" description="Basic and acidic residues" evidence="18">
    <location>
        <begin position="266"/>
        <end position="282"/>
    </location>
</feature>
<dbReference type="SUPFAM" id="SSF57196">
    <property type="entry name" value="EGF/Laminin"/>
    <property type="match status" value="4"/>
</dbReference>
<feature type="disulfide bond" evidence="16">
    <location>
        <begin position="773"/>
        <end position="782"/>
    </location>
</feature>
<evidence type="ECO:0000313" key="24">
    <source>
        <dbReference type="EMBL" id="CDQ73413.1"/>
    </source>
</evidence>
<dbReference type="InterPro" id="IPR000742">
    <property type="entry name" value="EGF"/>
</dbReference>
<sequence length="2334" mass="255012">MSVRFASLFQPVSPTTDMVRVHLNRSPPRVPSLNTPSPEVREHSFQFLMRLHMNRFNQRLSMLESNTLDIREGIQAMRGQQSNLSTQLEMLQSQSALEKKERVGELESSYTDMETRLKRLEGRLEIVIDGFTALAQEMNKVKRVRHRARTSQLTTVTTLRSNVGTQSTTTRSQTIATVPNSLPTPRLPAKKATMAHKSTTKTVKKTTKPQPLTRSTKRNVNSKSSPRQNTTISKPRTSSRPRSTTKPSTRPRSTTKPSSRPRTAKKGKDASRARSNDKKDSAFRSVAPHSKVQPNVKLKETVVKKPSDSNDGNSRPNLETTAPDSYQLAPPSHKVQEVSKAKTSYSEKVLTTTSAPTKTASSSKRSRCAAGYTGNPQLGQTCIVGNNDLNGNCYNCDQRGSEGCDGNGVCRCKMNVEGPDCSNCKQGTFHLSTDNKDGCLSCFCMGVTQQCSSSSHDRDQVSSVFAPGNFQGFALVNRQRTVRISTGFTVEVSTDGTQLSYSNFDYLGQGPLYWRLLGAFQGDKKEAFFARMRRAHQRDSAWTEEQRRKDASVWDMMKSSKGNGTSRSKRASQVFLLVRRLGLFQKNKKEKIGLKSIKINSMTKQGGIFLFKAQYTITVKVVLCRDQNVNPFSALLSTVLAMPLSLSLSPCVSFELCLWLALSCSPSSRPHLMMVLADLDDILVRASYYTEMRSSSISEVSMEVAVPNYSGLAQALEVEQCSCPPAYQGLSCQDCAPGYTRTGGGLYLGHCELCECNGHSDSCHPENGICTSCLHNTQGELCEQCAPGFYGDPTAGTPEDCQPCACPHTDPDNQFSPTCESLGNGGYQCTACQPGYTGQYCERCATGYVGNPQDRNKCRPFNTAAASLVVKVYPERVLVAQGSPVTLRCQVTGPPPHYYYWSREDGRPVTNSAIRQRQGEELHIPSVQPSDTGMYVCTCRDQRNTNRSRAEIVVTTVSYKPIQVTIEEPKARSVTVGATVSFICTAKSQSPAYTLVWTRRGNGKLPNRAMDFNGILTIQNVQPEDAGIYVCTGSNMFAMDEGTAVLYVPGHCDIVFIPLLHRCRASMERTDIGTLLIPNIKSSDSGTYLCVGTNSIGSSEARIEVTVNRGERSHLDRCQSTYPRGVLLCVDSNITFVNVCILRLLLCSNRKRHHLTPIISIEPQSAALRQGESASFKCRVYGGAEPIRLEWKLSNNQPLPDNVKVGHYGTVLTIADARPSNQGTYNCVATNLFGITQSIVSLIIRESPVATVTPQGPVRVRMGEPINLECQASGEPRPSVTWHRLDSARNTMLSSPVPMESNAVMQVLVARPEDSGTYVCTAHNDEGTTETRVEVIVEGIAQVPVTPRASVPDPLMVVVEGQSTTLRCDAHGFPVPKITWSKLRAPLPWRHKVVDNMLILPNVGRADSGEYICNATNSMGTTEVTIMLDVETPPYATSLPDDVAVRVGEVIRLQCLAHGTPPLLFQWTKLNGSLSTRADVQGGDLQINLATPEDAGTYKCVATNKVGTSEAHATVTVRSPLAVRVSPQVEVKARGSAVEFTCSVAGGLGTTMEWLKEGGALPPNHHIKDGVLRIENLEQRNEGIYICRATSVHGQAQDSAKLTIQALPKVMINVRTAVQTVMVGNSVEFECQAIGEPQPTVRWSRVGGPLPAHIMVKGGMLKIEQVSDADAGQYRCTATNNVGSVQSQVVLHVQSLPQIAALPELNEVTVGSDAVLPCVASGYPVPAIKWSKLDGELPPKCRQVVNTLTVPEVTHEDSGIYVCTASNKQGKVEALTTLKVHDRVMPYFTQEPLSYLTLPTIKNSYKSFSIKISFRPDNPDGMIIYNGQKRTMGADFISLGLVGGRPEFRFDVGSGMATIRYPTPIKLGEFHTIELYRNQTQGSIIVDREAPVNGSSQGKFQGLDLNEELYVGGYPNYTLLAKTAGLKTGFVGCIRKLVIQGDEIIFKDLQRSSTGVSNCPVCTDRPCQNGGMCQDSEASLYKCSCPRGFTGSNCQHHSSLHCHPEACGPDATCINRQNTLGYDCRCHLGKSGNKCMDGELVTTPLFDGKDSYIAYPPLTNIHNDLRIEMEFKPMALDGLMFFSVGKKMKTEDFVSLEMVDGYVQFRYELGTGQAVLRSPEPITLGQWHRVEAGRLDKDGSLTVDGGREVRRSSPGKAQGLNIHTPMYLGGVPNFEIVPKTLNNSDMFYGCVGAVSINGKKVDLSYSFTESMAIVQCKDNSPCDRNPCLNGARCMPTAEYEYQCLCKDGFEGERCEVVRDTCQSSDQCQNGGSCVNGQCVCPVGFNGPICGQSQVSSFAESLWNLEGSGGNGTVSLPSVLPNITVTNRQGPHRPT</sequence>
<evidence type="ECO:0000256" key="16">
    <source>
        <dbReference type="PROSITE-ProRule" id="PRU00460"/>
    </source>
</evidence>
<feature type="disulfide bond" evidence="15">
    <location>
        <begin position="2026"/>
        <end position="2035"/>
    </location>
</feature>
<feature type="compositionally biased region" description="Basic and acidic residues" evidence="18">
    <location>
        <begin position="297"/>
        <end position="308"/>
    </location>
</feature>
<protein>
    <recommendedName>
        <fullName evidence="26">Basement membrane-specific heparan sulfate proteoglycan core protein</fullName>
    </recommendedName>
</protein>
<dbReference type="SMART" id="SM00180">
    <property type="entry name" value="EGF_Lam"/>
    <property type="match status" value="3"/>
</dbReference>
<dbReference type="PROSITE" id="PS50026">
    <property type="entry name" value="EGF_3"/>
    <property type="match status" value="4"/>
</dbReference>
<dbReference type="GO" id="GO:0005509">
    <property type="term" value="F:calcium ion binding"/>
    <property type="evidence" value="ECO:0007669"/>
    <property type="project" value="InterPro"/>
</dbReference>
<keyword evidence="14" id="KW-0393">Immunoglobulin domain</keyword>
<dbReference type="CDD" id="cd05754">
    <property type="entry name" value="IgI_Perlecan_like"/>
    <property type="match status" value="1"/>
</dbReference>
<dbReference type="InterPro" id="IPR013783">
    <property type="entry name" value="Ig-like_fold"/>
</dbReference>
<dbReference type="InterPro" id="IPR002049">
    <property type="entry name" value="LE_dom"/>
</dbReference>
<keyword evidence="5" id="KW-0272">Extracellular matrix</keyword>
<comment type="subcellular location">
    <subcellularLocation>
        <location evidence="1">Cell membrane</location>
    </subcellularLocation>
    <subcellularLocation>
        <location evidence="2">Secreted</location>
        <location evidence="2">Extracellular space</location>
        <location evidence="2">Extracellular matrix</location>
        <location evidence="2">Basement membrane</location>
    </subcellularLocation>
</comment>
<dbReference type="Pfam" id="PF00054">
    <property type="entry name" value="Laminin_G_1"/>
    <property type="match status" value="2"/>
</dbReference>
<feature type="disulfide bond" evidence="15">
    <location>
        <begin position="2245"/>
        <end position="2254"/>
    </location>
</feature>
<dbReference type="InterPro" id="IPR036179">
    <property type="entry name" value="Ig-like_dom_sf"/>
</dbReference>
<dbReference type="InterPro" id="IPR007110">
    <property type="entry name" value="Ig-like_dom"/>
</dbReference>
<keyword evidence="4" id="KW-0964">Secreted</keyword>
<keyword evidence="3" id="KW-1003">Cell membrane</keyword>
<feature type="compositionally biased region" description="Polar residues" evidence="18">
    <location>
        <begin position="341"/>
        <end position="350"/>
    </location>
</feature>
<dbReference type="InterPro" id="IPR000034">
    <property type="entry name" value="Laminin_IV"/>
</dbReference>
<feature type="domain" description="EGF-like" evidence="20">
    <location>
        <begin position="2257"/>
        <end position="2290"/>
    </location>
</feature>
<dbReference type="CDD" id="cd00110">
    <property type="entry name" value="LamG"/>
    <property type="match status" value="2"/>
</dbReference>
<dbReference type="Pfam" id="PF07679">
    <property type="entry name" value="I-set"/>
    <property type="match status" value="6"/>
</dbReference>
<dbReference type="FunFam" id="2.10.25.10:FF:000118">
    <property type="entry name" value="protein delta homolog 2"/>
    <property type="match status" value="1"/>
</dbReference>
<keyword evidence="10" id="KW-0472">Membrane</keyword>
<evidence type="ECO:0000256" key="3">
    <source>
        <dbReference type="ARBA" id="ARBA00022475"/>
    </source>
</evidence>
<keyword evidence="7" id="KW-0732">Signal</keyword>
<feature type="domain" description="Ig-like" evidence="22">
    <location>
        <begin position="1434"/>
        <end position="1516"/>
    </location>
</feature>
<feature type="domain" description="Ig-like" evidence="22">
    <location>
        <begin position="1608"/>
        <end position="1692"/>
    </location>
</feature>
<dbReference type="PROSITE" id="PS50027">
    <property type="entry name" value="EGF_LAM_2"/>
    <property type="match status" value="2"/>
</dbReference>
<keyword evidence="8" id="KW-0677">Repeat</keyword>
<dbReference type="FunFam" id="2.60.120.200:FF:000076">
    <property type="entry name" value="basement membrane-specific heparan sulfate proteoglycan core protein-like"/>
    <property type="match status" value="1"/>
</dbReference>
<feature type="domain" description="Ig-like" evidence="22">
    <location>
        <begin position="1248"/>
        <end position="1336"/>
    </location>
</feature>
<feature type="compositionally biased region" description="Polar residues" evidence="18">
    <location>
        <begin position="158"/>
        <end position="183"/>
    </location>
</feature>
<keyword evidence="9" id="KW-0084">Basement membrane</keyword>
<evidence type="ECO:0000256" key="7">
    <source>
        <dbReference type="ARBA" id="ARBA00022729"/>
    </source>
</evidence>
<dbReference type="FunFam" id="2.60.120.200:FF:000072">
    <property type="entry name" value="basement membrane-specific heparan sulfate proteoglycan core protein-like"/>
    <property type="match status" value="1"/>
</dbReference>
<evidence type="ECO:0000256" key="2">
    <source>
        <dbReference type="ARBA" id="ARBA00004302"/>
    </source>
</evidence>
<dbReference type="Pfam" id="PF00008">
    <property type="entry name" value="EGF"/>
    <property type="match status" value="2"/>
</dbReference>
<accession>A0A060X1E0</accession>
<dbReference type="SMART" id="SM00282">
    <property type="entry name" value="LamG"/>
    <property type="match status" value="2"/>
</dbReference>
<evidence type="ECO:0000256" key="6">
    <source>
        <dbReference type="ARBA" id="ARBA00022536"/>
    </source>
</evidence>
<dbReference type="InterPro" id="IPR056863">
    <property type="entry name" value="LMN_ATRN_NET-like_EGF"/>
</dbReference>
<dbReference type="InterPro" id="IPR001791">
    <property type="entry name" value="Laminin_G"/>
</dbReference>
<dbReference type="InterPro" id="IPR003598">
    <property type="entry name" value="Ig_sub2"/>
</dbReference>
<evidence type="ECO:0000256" key="11">
    <source>
        <dbReference type="ARBA" id="ARBA00023157"/>
    </source>
</evidence>
<dbReference type="SUPFAM" id="SSF48726">
    <property type="entry name" value="Immunoglobulin"/>
    <property type="match status" value="10"/>
</dbReference>
<evidence type="ECO:0000256" key="4">
    <source>
        <dbReference type="ARBA" id="ARBA00022525"/>
    </source>
</evidence>
<dbReference type="GO" id="GO:0030154">
    <property type="term" value="P:cell differentiation"/>
    <property type="evidence" value="ECO:0007669"/>
    <property type="project" value="UniProtKB-ARBA"/>
</dbReference>
<feature type="region of interest" description="Disordered" evidence="18">
    <location>
        <begin position="158"/>
        <end position="363"/>
    </location>
</feature>
<evidence type="ECO:0000259" key="20">
    <source>
        <dbReference type="PROSITE" id="PS50026"/>
    </source>
</evidence>
<evidence type="ECO:0000256" key="18">
    <source>
        <dbReference type="SAM" id="MobiDB-lite"/>
    </source>
</evidence>
<evidence type="ECO:0000256" key="5">
    <source>
        <dbReference type="ARBA" id="ARBA00022530"/>
    </source>
</evidence>
<dbReference type="GO" id="GO:0005886">
    <property type="term" value="C:plasma membrane"/>
    <property type="evidence" value="ECO:0007669"/>
    <property type="project" value="UniProtKB-SubCell"/>
</dbReference>
<evidence type="ECO:0000313" key="25">
    <source>
        <dbReference type="Proteomes" id="UP000193380"/>
    </source>
</evidence>
<dbReference type="PROSITE" id="PS50835">
    <property type="entry name" value="IG_LIKE"/>
    <property type="match status" value="9"/>
</dbReference>
<gene>
    <name evidence="24" type="ORF">GSONMT00062790001</name>
</gene>
<feature type="domain" description="Ig-like" evidence="22">
    <location>
        <begin position="961"/>
        <end position="1035"/>
    </location>
</feature>
<feature type="domain" description="Ig-like" evidence="22">
    <location>
        <begin position="1347"/>
        <end position="1425"/>
    </location>
</feature>
<dbReference type="Pfam" id="PF00053">
    <property type="entry name" value="EGF_laminin"/>
    <property type="match status" value="3"/>
</dbReference>
<dbReference type="InterPro" id="IPR001881">
    <property type="entry name" value="EGF-like_Ca-bd_dom"/>
</dbReference>
<dbReference type="PROSITE" id="PS00022">
    <property type="entry name" value="EGF_1"/>
    <property type="match status" value="4"/>
</dbReference>
<dbReference type="PaxDb" id="8022-A0A060X1E0"/>
<dbReference type="Pfam" id="PF13927">
    <property type="entry name" value="Ig_3"/>
    <property type="match status" value="4"/>
</dbReference>
<evidence type="ECO:0000259" key="23">
    <source>
        <dbReference type="PROSITE" id="PS51115"/>
    </source>
</evidence>
<dbReference type="CDD" id="cd00054">
    <property type="entry name" value="EGF_CA"/>
    <property type="match status" value="3"/>
</dbReference>
<dbReference type="GO" id="GO:0072359">
    <property type="term" value="P:circulatory system development"/>
    <property type="evidence" value="ECO:0007669"/>
    <property type="project" value="UniProtKB-ARBA"/>
</dbReference>
<feature type="disulfide bond" evidence="16">
    <location>
        <begin position="832"/>
        <end position="841"/>
    </location>
</feature>
<dbReference type="SMART" id="SM00179">
    <property type="entry name" value="EGF_CA"/>
    <property type="match status" value="2"/>
</dbReference>
<feature type="domain" description="EGF-like" evidence="20">
    <location>
        <begin position="1958"/>
        <end position="1995"/>
    </location>
</feature>
<evidence type="ECO:0000259" key="19">
    <source>
        <dbReference type="PROSITE" id="PS50025"/>
    </source>
</evidence>
<evidence type="ECO:0000259" key="21">
    <source>
        <dbReference type="PROSITE" id="PS50027"/>
    </source>
</evidence>
<keyword evidence="17" id="KW-0175">Coiled coil</keyword>
<dbReference type="Pfam" id="PF00052">
    <property type="entry name" value="Laminin_B"/>
    <property type="match status" value="1"/>
</dbReference>
<dbReference type="PROSITE" id="PS01248">
    <property type="entry name" value="EGF_LAM_1"/>
    <property type="match status" value="3"/>
</dbReference>
<evidence type="ECO:0000256" key="10">
    <source>
        <dbReference type="ARBA" id="ARBA00023136"/>
    </source>
</evidence>
<dbReference type="SMART" id="SM00281">
    <property type="entry name" value="LamB"/>
    <property type="match status" value="1"/>
</dbReference>
<evidence type="ECO:0000259" key="22">
    <source>
        <dbReference type="PROSITE" id="PS50835"/>
    </source>
</evidence>
<evidence type="ECO:0000256" key="13">
    <source>
        <dbReference type="ARBA" id="ARBA00023292"/>
    </source>
</evidence>
<dbReference type="SMART" id="SM00408">
    <property type="entry name" value="IGc2"/>
    <property type="match status" value="10"/>
</dbReference>
<keyword evidence="11 15" id="KW-1015">Disulfide bond</keyword>
<feature type="disulfide bond" evidence="15">
    <location>
        <begin position="2280"/>
        <end position="2289"/>
    </location>
</feature>
<evidence type="ECO:0008006" key="26">
    <source>
        <dbReference type="Google" id="ProtNLM"/>
    </source>
</evidence>
<feature type="disulfide bond" evidence="15">
    <location>
        <begin position="2007"/>
        <end position="2024"/>
    </location>
</feature>
<dbReference type="EMBL" id="FR904901">
    <property type="protein sequence ID" value="CDQ73413.1"/>
    <property type="molecule type" value="Genomic_DNA"/>
</dbReference>
<proteinExistence type="predicted"/>
<feature type="domain" description="Ig-like" evidence="22">
    <location>
        <begin position="1157"/>
        <end position="1241"/>
    </location>
</feature>
<feature type="domain" description="EGF-like" evidence="20">
    <location>
        <begin position="2218"/>
        <end position="2255"/>
    </location>
</feature>
<dbReference type="Gene3D" id="2.60.120.200">
    <property type="match status" value="2"/>
</dbReference>
<dbReference type="SUPFAM" id="SSF49899">
    <property type="entry name" value="Concanavalin A-like lectins/glucanases"/>
    <property type="match status" value="2"/>
</dbReference>
<dbReference type="PANTHER" id="PTHR12231:SF253">
    <property type="entry name" value="DPR-INTERACTING PROTEIN ETA, ISOFORM B-RELATED"/>
    <property type="match status" value="1"/>
</dbReference>
<feature type="domain" description="Laminin EGF-like" evidence="21">
    <location>
        <begin position="754"/>
        <end position="803"/>
    </location>
</feature>
<evidence type="ECO:0000256" key="1">
    <source>
        <dbReference type="ARBA" id="ARBA00004236"/>
    </source>
</evidence>
<evidence type="ECO:0000256" key="15">
    <source>
        <dbReference type="PROSITE-ProRule" id="PRU00076"/>
    </source>
</evidence>
<organism evidence="24 25">
    <name type="scientific">Oncorhynchus mykiss</name>
    <name type="common">Rainbow trout</name>
    <name type="synonym">Salmo gairdneri</name>
    <dbReference type="NCBI Taxonomy" id="8022"/>
    <lineage>
        <taxon>Eukaryota</taxon>
        <taxon>Metazoa</taxon>
        <taxon>Chordata</taxon>
        <taxon>Craniata</taxon>
        <taxon>Vertebrata</taxon>
        <taxon>Euteleostomi</taxon>
        <taxon>Actinopterygii</taxon>
        <taxon>Neopterygii</taxon>
        <taxon>Teleostei</taxon>
        <taxon>Protacanthopterygii</taxon>
        <taxon>Salmoniformes</taxon>
        <taxon>Salmonidae</taxon>
        <taxon>Salmoninae</taxon>
        <taxon>Oncorhynchus</taxon>
    </lineage>
</organism>
<dbReference type="InterPro" id="IPR013320">
    <property type="entry name" value="ConA-like_dom_sf"/>
</dbReference>
<feature type="compositionally biased region" description="Polar residues" evidence="18">
    <location>
        <begin position="309"/>
        <end position="324"/>
    </location>
</feature>
<reference evidence="24" key="1">
    <citation type="journal article" date="2014" name="Nat. Commun.">
        <title>The rainbow trout genome provides novel insights into evolution after whole-genome duplication in vertebrates.</title>
        <authorList>
            <person name="Berthelot C."/>
            <person name="Brunet F."/>
            <person name="Chalopin D."/>
            <person name="Juanchich A."/>
            <person name="Bernard M."/>
            <person name="Noel B."/>
            <person name="Bento P."/>
            <person name="Da Silva C."/>
            <person name="Labadie K."/>
            <person name="Alberti A."/>
            <person name="Aury J.M."/>
            <person name="Louis A."/>
            <person name="Dehais P."/>
            <person name="Bardou P."/>
            <person name="Montfort J."/>
            <person name="Klopp C."/>
            <person name="Cabau C."/>
            <person name="Gaspin C."/>
            <person name="Thorgaard G.H."/>
            <person name="Boussaha M."/>
            <person name="Quillet E."/>
            <person name="Guyomard R."/>
            <person name="Galiana D."/>
            <person name="Bobe J."/>
            <person name="Volff J.N."/>
            <person name="Genet C."/>
            <person name="Wincker P."/>
            <person name="Jaillon O."/>
            <person name="Roest Crollius H."/>
            <person name="Guiguen Y."/>
        </authorList>
    </citation>
    <scope>NUCLEOTIDE SEQUENCE [LARGE SCALE GENOMIC DNA]</scope>
</reference>
<feature type="coiled-coil region" evidence="17">
    <location>
        <begin position="74"/>
        <end position="123"/>
    </location>
</feature>
<dbReference type="Gene3D" id="2.10.25.10">
    <property type="entry name" value="Laminin"/>
    <property type="match status" value="4"/>
</dbReference>
<evidence type="ECO:0000256" key="8">
    <source>
        <dbReference type="ARBA" id="ARBA00022737"/>
    </source>
</evidence>
<evidence type="ECO:0000256" key="12">
    <source>
        <dbReference type="ARBA" id="ARBA00023180"/>
    </source>
</evidence>
<feature type="disulfide bond" evidence="15">
    <location>
        <begin position="1985"/>
        <end position="1994"/>
    </location>
</feature>
<dbReference type="Proteomes" id="UP000193380">
    <property type="component" value="Unassembled WGS sequence"/>
</dbReference>
<dbReference type="PANTHER" id="PTHR12231">
    <property type="entry name" value="CTX-RELATED TYPE I TRANSMEMBRANE PROTEIN"/>
    <property type="match status" value="1"/>
</dbReference>
<dbReference type="FunFam" id="2.60.40.10:FF:001104">
    <property type="entry name" value="Heparan sulfate proteoglycan 2"/>
    <property type="match status" value="1"/>
</dbReference>
<keyword evidence="13 16" id="KW-0424">Laminin EGF-like domain</keyword>
<dbReference type="Pfam" id="PF24973">
    <property type="entry name" value="EGF_LMN_ATRN"/>
    <property type="match status" value="1"/>
</dbReference>
<feature type="domain" description="Ig-like" evidence="22">
    <location>
        <begin position="860"/>
        <end position="955"/>
    </location>
</feature>
<dbReference type="InterPro" id="IPR013098">
    <property type="entry name" value="Ig_I-set"/>
</dbReference>
<dbReference type="FunFam" id="2.60.40.10:FF:000666">
    <property type="entry name" value="basement membrane-specific heparan sulfate proteoglycan core protein-like"/>
    <property type="match status" value="1"/>
</dbReference>
<feature type="domain" description="Ig-like" evidence="22">
    <location>
        <begin position="1520"/>
        <end position="1603"/>
    </location>
</feature>
<feature type="domain" description="Laminin G" evidence="19">
    <location>
        <begin position="1785"/>
        <end position="1962"/>
    </location>
</feature>